<dbReference type="SUPFAM" id="SSF49482">
    <property type="entry name" value="Aromatic compound dioxygenase"/>
    <property type="match status" value="1"/>
</dbReference>
<keyword evidence="3" id="KW-1185">Reference proteome</keyword>
<dbReference type="GO" id="GO:0005506">
    <property type="term" value="F:iron ion binding"/>
    <property type="evidence" value="ECO:0007669"/>
    <property type="project" value="InterPro"/>
</dbReference>
<dbReference type="Proteomes" id="UP000199074">
    <property type="component" value="Unassembled WGS sequence"/>
</dbReference>
<dbReference type="Pfam" id="PF14301">
    <property type="entry name" value="DUF4376"/>
    <property type="match status" value="1"/>
</dbReference>
<dbReference type="GO" id="GO:0016702">
    <property type="term" value="F:oxidoreductase activity, acting on single donors with incorporation of molecular oxygen, incorporation of two atoms of oxygen"/>
    <property type="evidence" value="ECO:0007669"/>
    <property type="project" value="InterPro"/>
</dbReference>
<gene>
    <name evidence="2" type="ORF">SAMN05216456_1321</name>
</gene>
<evidence type="ECO:0000313" key="2">
    <source>
        <dbReference type="EMBL" id="SFV31374.1"/>
    </source>
</evidence>
<sequence length="248" mass="27115">MNTTLYALVENGIVTRTGSRPKWKDENGQPVSDAVLRAGGYQIDDEGKVLFDADGNKLLATDRPGWFPVREHPQYDVHTSRLVVFSELAHWPVNVDDVGPTAQVIALSPEEQKHALQGAQSRAIERIKSVGARLMSEGFAYDFGGEVGVQHLQLRDADDKANWLTAKDKMRDAIAAGYGDAPVAPMRTAENNTPLVTPNQGVVILSALSNWAEQMFATSWAKQDAIRSATDISTFKALEASIEEGWPV</sequence>
<dbReference type="RefSeq" id="WP_092422495.1">
    <property type="nucleotide sequence ID" value="NZ_FPCK01000001.1"/>
</dbReference>
<accession>A0A1I7N9J7</accession>
<organism evidence="2 3">
    <name type="scientific">Devosia crocina</name>
    <dbReference type="NCBI Taxonomy" id="429728"/>
    <lineage>
        <taxon>Bacteria</taxon>
        <taxon>Pseudomonadati</taxon>
        <taxon>Pseudomonadota</taxon>
        <taxon>Alphaproteobacteria</taxon>
        <taxon>Hyphomicrobiales</taxon>
        <taxon>Devosiaceae</taxon>
        <taxon>Devosia</taxon>
    </lineage>
</organism>
<dbReference type="STRING" id="429728.SAMN05216456_1321"/>
<dbReference type="AlphaFoldDB" id="A0A1I7N9J7"/>
<reference evidence="2 3" key="1">
    <citation type="submission" date="2016-10" db="EMBL/GenBank/DDBJ databases">
        <authorList>
            <person name="de Groot N.N."/>
        </authorList>
    </citation>
    <scope>NUCLEOTIDE SEQUENCE [LARGE SCALE GENOMIC DNA]</scope>
    <source>
        <strain evidence="2 3">IPL20</strain>
    </source>
</reference>
<name>A0A1I7N9J7_9HYPH</name>
<feature type="domain" description="DUF4376" evidence="1">
    <location>
        <begin position="119"/>
        <end position="231"/>
    </location>
</feature>
<protein>
    <recommendedName>
        <fullName evidence="1">DUF4376 domain-containing protein</fullName>
    </recommendedName>
</protein>
<dbReference type="EMBL" id="FPCK01000001">
    <property type="protein sequence ID" value="SFV31374.1"/>
    <property type="molecule type" value="Genomic_DNA"/>
</dbReference>
<evidence type="ECO:0000313" key="3">
    <source>
        <dbReference type="Proteomes" id="UP000199074"/>
    </source>
</evidence>
<dbReference type="InterPro" id="IPR015889">
    <property type="entry name" value="Intradiol_dOase_core"/>
</dbReference>
<proteinExistence type="predicted"/>
<dbReference type="InterPro" id="IPR025484">
    <property type="entry name" value="DUF4376"/>
</dbReference>
<evidence type="ECO:0000259" key="1">
    <source>
        <dbReference type="Pfam" id="PF14301"/>
    </source>
</evidence>